<keyword evidence="3" id="KW-1185">Reference proteome</keyword>
<evidence type="ECO:0000256" key="1">
    <source>
        <dbReference type="SAM" id="MobiDB-lite"/>
    </source>
</evidence>
<evidence type="ECO:0000313" key="3">
    <source>
        <dbReference type="Proteomes" id="UP000594638"/>
    </source>
</evidence>
<gene>
    <name evidence="2" type="ORF">OLEA9_A020714</name>
</gene>
<accession>A0A8S0SCF0</accession>
<dbReference type="Gramene" id="OE9A020714T1">
    <property type="protein sequence ID" value="OE9A020714C1"/>
    <property type="gene ID" value="OE9A020714"/>
</dbReference>
<protein>
    <submittedName>
        <fullName evidence="2">Uncharacterized protein</fullName>
    </submittedName>
</protein>
<reference evidence="2 3" key="1">
    <citation type="submission" date="2019-12" db="EMBL/GenBank/DDBJ databases">
        <authorList>
            <person name="Alioto T."/>
            <person name="Alioto T."/>
            <person name="Gomez Garrido J."/>
        </authorList>
    </citation>
    <scope>NUCLEOTIDE SEQUENCE [LARGE SCALE GENOMIC DNA]</scope>
</reference>
<name>A0A8S0SCF0_OLEEU</name>
<sequence length="86" mass="9232">MKENELEEGEAGCFQNDGDDSTIDPDIALSYINKLNVAFKALEVAIAVGNIAGTVYNLMNPDSASVIAIEKCTFSTMVGRSRSMLL</sequence>
<dbReference type="EMBL" id="CACTIH010004039">
    <property type="protein sequence ID" value="CAA2988957.1"/>
    <property type="molecule type" value="Genomic_DNA"/>
</dbReference>
<feature type="region of interest" description="Disordered" evidence="1">
    <location>
        <begin position="1"/>
        <end position="22"/>
    </location>
</feature>
<comment type="caution">
    <text evidence="2">The sequence shown here is derived from an EMBL/GenBank/DDBJ whole genome shotgun (WGS) entry which is preliminary data.</text>
</comment>
<evidence type="ECO:0000313" key="2">
    <source>
        <dbReference type="EMBL" id="CAA2988957.1"/>
    </source>
</evidence>
<feature type="compositionally biased region" description="Acidic residues" evidence="1">
    <location>
        <begin position="1"/>
        <end position="10"/>
    </location>
</feature>
<dbReference type="Proteomes" id="UP000594638">
    <property type="component" value="Unassembled WGS sequence"/>
</dbReference>
<organism evidence="2 3">
    <name type="scientific">Olea europaea subsp. europaea</name>
    <dbReference type="NCBI Taxonomy" id="158383"/>
    <lineage>
        <taxon>Eukaryota</taxon>
        <taxon>Viridiplantae</taxon>
        <taxon>Streptophyta</taxon>
        <taxon>Embryophyta</taxon>
        <taxon>Tracheophyta</taxon>
        <taxon>Spermatophyta</taxon>
        <taxon>Magnoliopsida</taxon>
        <taxon>eudicotyledons</taxon>
        <taxon>Gunneridae</taxon>
        <taxon>Pentapetalae</taxon>
        <taxon>asterids</taxon>
        <taxon>lamiids</taxon>
        <taxon>Lamiales</taxon>
        <taxon>Oleaceae</taxon>
        <taxon>Oleeae</taxon>
        <taxon>Olea</taxon>
    </lineage>
</organism>
<proteinExistence type="predicted"/>
<dbReference type="AlphaFoldDB" id="A0A8S0SCF0"/>